<dbReference type="EMBL" id="BFAA01004296">
    <property type="protein sequence ID" value="GCB66553.1"/>
    <property type="molecule type" value="Genomic_DNA"/>
</dbReference>
<protein>
    <submittedName>
        <fullName evidence="1">Uncharacterized protein</fullName>
    </submittedName>
</protein>
<evidence type="ECO:0000313" key="1">
    <source>
        <dbReference type="EMBL" id="GCB66553.1"/>
    </source>
</evidence>
<keyword evidence="2" id="KW-1185">Reference proteome</keyword>
<name>A0A401P0C3_SCYTO</name>
<dbReference type="AlphaFoldDB" id="A0A401P0C3"/>
<gene>
    <name evidence="1" type="ORF">scyTo_0010117</name>
</gene>
<evidence type="ECO:0000313" key="2">
    <source>
        <dbReference type="Proteomes" id="UP000288216"/>
    </source>
</evidence>
<proteinExistence type="predicted"/>
<organism evidence="1 2">
    <name type="scientific">Scyliorhinus torazame</name>
    <name type="common">Cloudy catshark</name>
    <name type="synonym">Catulus torazame</name>
    <dbReference type="NCBI Taxonomy" id="75743"/>
    <lineage>
        <taxon>Eukaryota</taxon>
        <taxon>Metazoa</taxon>
        <taxon>Chordata</taxon>
        <taxon>Craniata</taxon>
        <taxon>Vertebrata</taxon>
        <taxon>Chondrichthyes</taxon>
        <taxon>Elasmobranchii</taxon>
        <taxon>Galeomorphii</taxon>
        <taxon>Galeoidea</taxon>
        <taxon>Carcharhiniformes</taxon>
        <taxon>Scyliorhinidae</taxon>
        <taxon>Scyliorhinus</taxon>
    </lineage>
</organism>
<comment type="caution">
    <text evidence="1">The sequence shown here is derived from an EMBL/GenBank/DDBJ whole genome shotgun (WGS) entry which is preliminary data.</text>
</comment>
<sequence length="101" mass="11072">MIVTAVCAVNLKAVAIGRDFKDEPCGVQNETVSKKLQCGELTCVCARLDNEYVDEITVITAARVCAMKSNPAEPAEQTVFFTSYTNINEPTELNARGRKRT</sequence>
<accession>A0A401P0C3</accession>
<dbReference type="Proteomes" id="UP000288216">
    <property type="component" value="Unassembled WGS sequence"/>
</dbReference>
<reference evidence="1 2" key="1">
    <citation type="journal article" date="2018" name="Nat. Ecol. Evol.">
        <title>Shark genomes provide insights into elasmobranch evolution and the origin of vertebrates.</title>
        <authorList>
            <person name="Hara Y"/>
            <person name="Yamaguchi K"/>
            <person name="Onimaru K"/>
            <person name="Kadota M"/>
            <person name="Koyanagi M"/>
            <person name="Keeley SD"/>
            <person name="Tatsumi K"/>
            <person name="Tanaka K"/>
            <person name="Motone F"/>
            <person name="Kageyama Y"/>
            <person name="Nozu R"/>
            <person name="Adachi N"/>
            <person name="Nishimura O"/>
            <person name="Nakagawa R"/>
            <person name="Tanegashima C"/>
            <person name="Kiyatake I"/>
            <person name="Matsumoto R"/>
            <person name="Murakumo K"/>
            <person name="Nishida K"/>
            <person name="Terakita A"/>
            <person name="Kuratani S"/>
            <person name="Sato K"/>
            <person name="Hyodo S Kuraku.S."/>
        </authorList>
    </citation>
    <scope>NUCLEOTIDE SEQUENCE [LARGE SCALE GENOMIC DNA]</scope>
</reference>